<proteinExistence type="inferred from homology"/>
<reference evidence="11" key="1">
    <citation type="submission" date="2024-06" db="EMBL/GenBank/DDBJ databases">
        <title>Multi-omics analyses provide insights into the biosynthesis of the anticancer antibiotic pleurotin in Hohenbuehelia grisea.</title>
        <authorList>
            <person name="Weaver J.A."/>
            <person name="Alberti F."/>
        </authorList>
    </citation>
    <scope>NUCLEOTIDE SEQUENCE [LARGE SCALE GENOMIC DNA]</scope>
    <source>
        <strain evidence="11">T-177</strain>
    </source>
</reference>
<gene>
    <name evidence="10" type="ORF">HGRIS_004191</name>
</gene>
<dbReference type="InterPro" id="IPR033118">
    <property type="entry name" value="EXPERA"/>
</dbReference>
<evidence type="ECO:0000259" key="9">
    <source>
        <dbReference type="PROSITE" id="PS51751"/>
    </source>
</evidence>
<comment type="similarity">
    <text evidence="2">Belongs to the TMEM97/sigma-2 receptor family.</text>
</comment>
<feature type="transmembrane region" description="Helical" evidence="8">
    <location>
        <begin position="12"/>
        <end position="35"/>
    </location>
</feature>
<dbReference type="InterPro" id="IPR016964">
    <property type="entry name" value="Sigma2_recept"/>
</dbReference>
<name>A0ABR3JHZ2_9AGAR</name>
<dbReference type="InterPro" id="IPR051987">
    <property type="entry name" value="Sigma-2_receptor-like"/>
</dbReference>
<keyword evidence="4" id="KW-0256">Endoplasmic reticulum</keyword>
<dbReference type="Pfam" id="PF05241">
    <property type="entry name" value="EBP"/>
    <property type="match status" value="1"/>
</dbReference>
<accession>A0ABR3JHZ2</accession>
<evidence type="ECO:0000256" key="7">
    <source>
        <dbReference type="PROSITE-ProRule" id="PRU01087"/>
    </source>
</evidence>
<sequence>MASKSLTSRPLDLVYLIYFLSHIPATLLLDIQAIVPKSLLPDAIRGLGLKYINMTNDPVVGGATGLVGNPANFAWLRSFMYLELFFQLPIFILGARALWKRKLSHYSILIHANLTSVTRSDTQTFYLPMIIYGASTATTTLACLAVVLNTPVTSSSAAAPDGTVTITSEQRNLLLGSYLPYLLIPLVMAVDCSLRVSTMLGRSQNAVLASKTK</sequence>
<evidence type="ECO:0000256" key="8">
    <source>
        <dbReference type="SAM" id="Phobius"/>
    </source>
</evidence>
<dbReference type="Proteomes" id="UP001556367">
    <property type="component" value="Unassembled WGS sequence"/>
</dbReference>
<evidence type="ECO:0000313" key="11">
    <source>
        <dbReference type="Proteomes" id="UP001556367"/>
    </source>
</evidence>
<feature type="transmembrane region" description="Helical" evidence="8">
    <location>
        <begin position="79"/>
        <end position="99"/>
    </location>
</feature>
<evidence type="ECO:0000256" key="5">
    <source>
        <dbReference type="ARBA" id="ARBA00022989"/>
    </source>
</evidence>
<comment type="subcellular location">
    <subcellularLocation>
        <location evidence="1">Endoplasmic reticulum membrane</location>
        <topology evidence="1">Multi-pass membrane protein</topology>
    </subcellularLocation>
</comment>
<evidence type="ECO:0000256" key="6">
    <source>
        <dbReference type="ARBA" id="ARBA00023136"/>
    </source>
</evidence>
<evidence type="ECO:0000256" key="3">
    <source>
        <dbReference type="ARBA" id="ARBA00022692"/>
    </source>
</evidence>
<keyword evidence="11" id="KW-1185">Reference proteome</keyword>
<feature type="transmembrane region" description="Helical" evidence="8">
    <location>
        <begin position="125"/>
        <end position="148"/>
    </location>
</feature>
<dbReference type="PROSITE" id="PS51751">
    <property type="entry name" value="EXPERA"/>
    <property type="match status" value="1"/>
</dbReference>
<keyword evidence="3 7" id="KW-0812">Transmembrane</keyword>
<keyword evidence="5 7" id="KW-1133">Transmembrane helix</keyword>
<feature type="transmembrane region" description="Helical" evidence="8">
    <location>
        <begin position="178"/>
        <end position="196"/>
    </location>
</feature>
<protein>
    <recommendedName>
        <fullName evidence="9">EXPERA domain-containing protein</fullName>
    </recommendedName>
</protein>
<comment type="caution">
    <text evidence="10">The sequence shown here is derived from an EMBL/GenBank/DDBJ whole genome shotgun (WGS) entry which is preliminary data.</text>
</comment>
<evidence type="ECO:0000256" key="4">
    <source>
        <dbReference type="ARBA" id="ARBA00022824"/>
    </source>
</evidence>
<dbReference type="EMBL" id="JASNQZ010000007">
    <property type="protein sequence ID" value="KAL0955302.1"/>
    <property type="molecule type" value="Genomic_DNA"/>
</dbReference>
<evidence type="ECO:0000256" key="1">
    <source>
        <dbReference type="ARBA" id="ARBA00004477"/>
    </source>
</evidence>
<organism evidence="10 11">
    <name type="scientific">Hohenbuehelia grisea</name>
    <dbReference type="NCBI Taxonomy" id="104357"/>
    <lineage>
        <taxon>Eukaryota</taxon>
        <taxon>Fungi</taxon>
        <taxon>Dikarya</taxon>
        <taxon>Basidiomycota</taxon>
        <taxon>Agaricomycotina</taxon>
        <taxon>Agaricomycetes</taxon>
        <taxon>Agaricomycetidae</taxon>
        <taxon>Agaricales</taxon>
        <taxon>Pleurotineae</taxon>
        <taxon>Pleurotaceae</taxon>
        <taxon>Hohenbuehelia</taxon>
    </lineage>
</organism>
<keyword evidence="6 7" id="KW-0472">Membrane</keyword>
<feature type="domain" description="EXPERA" evidence="9">
    <location>
        <begin position="11"/>
        <end position="189"/>
    </location>
</feature>
<dbReference type="PANTHER" id="PTHR31204:SF1">
    <property type="entry name" value="SIGMA INTRACELLULAR RECEPTOR 2"/>
    <property type="match status" value="1"/>
</dbReference>
<evidence type="ECO:0000313" key="10">
    <source>
        <dbReference type="EMBL" id="KAL0955302.1"/>
    </source>
</evidence>
<evidence type="ECO:0000256" key="2">
    <source>
        <dbReference type="ARBA" id="ARBA00009096"/>
    </source>
</evidence>
<dbReference type="PANTHER" id="PTHR31204">
    <property type="entry name" value="SIGMA INTRACELLULAR RECEPTOR 2"/>
    <property type="match status" value="1"/>
</dbReference>
<dbReference type="PIRSF" id="PIRSF031032">
    <property type="entry name" value="TMP_97_prd"/>
    <property type="match status" value="1"/>
</dbReference>